<evidence type="ECO:0000313" key="1">
    <source>
        <dbReference type="EMBL" id="CAA9344201.1"/>
    </source>
</evidence>
<protein>
    <submittedName>
        <fullName evidence="1">Uncharacterized protein</fullName>
    </submittedName>
</protein>
<sequence>MKPEPRLYEFPGSSWERANTAWERVNGAVLTVQAPGIFSFCIKRIAKSKKNH</sequence>
<dbReference type="EMBL" id="CADCTZ010000451">
    <property type="protein sequence ID" value="CAA9344201.1"/>
    <property type="molecule type" value="Genomic_DNA"/>
</dbReference>
<organism evidence="1">
    <name type="scientific">uncultured Microcoleus sp</name>
    <dbReference type="NCBI Taxonomy" id="259945"/>
    <lineage>
        <taxon>Bacteria</taxon>
        <taxon>Bacillati</taxon>
        <taxon>Cyanobacteriota</taxon>
        <taxon>Cyanophyceae</taxon>
        <taxon>Oscillatoriophycideae</taxon>
        <taxon>Oscillatoriales</taxon>
        <taxon>Microcoleaceae</taxon>
        <taxon>Microcoleus</taxon>
        <taxon>environmental samples</taxon>
    </lineage>
</organism>
<gene>
    <name evidence="1" type="ORF">AVDCRST_MAG84-2547</name>
</gene>
<proteinExistence type="predicted"/>
<reference evidence="1" key="1">
    <citation type="submission" date="2020-02" db="EMBL/GenBank/DDBJ databases">
        <authorList>
            <person name="Meier V. D."/>
        </authorList>
    </citation>
    <scope>NUCLEOTIDE SEQUENCE</scope>
    <source>
        <strain evidence="1">AVDCRST_MAG84</strain>
    </source>
</reference>
<dbReference type="AlphaFoldDB" id="A0A6J4LX53"/>
<name>A0A6J4LX53_9CYAN</name>
<accession>A0A6J4LX53</accession>